<dbReference type="InterPro" id="IPR035976">
    <property type="entry name" value="Sushi/SCR/CCP_sf"/>
</dbReference>
<dbReference type="Pfam" id="PF00084">
    <property type="entry name" value="Sushi"/>
    <property type="match status" value="1"/>
</dbReference>
<dbReference type="OrthoDB" id="4062651at2759"/>
<reference evidence="22" key="1">
    <citation type="submission" date="2022-11" db="UniProtKB">
        <authorList>
            <consortium name="EnsemblMetazoa"/>
        </authorList>
    </citation>
    <scope>IDENTIFICATION</scope>
</reference>
<dbReference type="GO" id="GO:0005524">
    <property type="term" value="F:ATP binding"/>
    <property type="evidence" value="ECO:0007669"/>
    <property type="project" value="UniProtKB-UniRule"/>
</dbReference>
<dbReference type="SUPFAM" id="SSF56112">
    <property type="entry name" value="Protein kinase-like (PK-like)"/>
    <property type="match status" value="1"/>
</dbReference>
<dbReference type="InterPro" id="IPR000436">
    <property type="entry name" value="Sushi_SCR_CCP_dom"/>
</dbReference>
<dbReference type="FunFam" id="1.10.510.10:FF:000190">
    <property type="entry name" value="Proto-oncogene tyrosine-protein kinase receptor Ret"/>
    <property type="match status" value="1"/>
</dbReference>
<keyword evidence="11" id="KW-0829">Tyrosine-protein kinase</keyword>
<dbReference type="Pfam" id="PF07714">
    <property type="entry name" value="PK_Tyr_Ser-Thr"/>
    <property type="match status" value="1"/>
</dbReference>
<keyword evidence="15" id="KW-0768">Sushi</keyword>
<dbReference type="EC" id="2.7.10.1" evidence="2"/>
<evidence type="ECO:0000256" key="11">
    <source>
        <dbReference type="ARBA" id="ARBA00023137"/>
    </source>
</evidence>
<dbReference type="InterPro" id="IPR011009">
    <property type="entry name" value="Kinase-like_dom_sf"/>
</dbReference>
<feature type="domain" description="Protein kinase" evidence="19">
    <location>
        <begin position="368"/>
        <end position="646"/>
    </location>
</feature>
<dbReference type="PROSITE" id="PS50011">
    <property type="entry name" value="PROTEIN_KINASE_DOM"/>
    <property type="match status" value="1"/>
</dbReference>
<dbReference type="GO" id="GO:0005886">
    <property type="term" value="C:plasma membrane"/>
    <property type="evidence" value="ECO:0007669"/>
    <property type="project" value="TreeGrafter"/>
</dbReference>
<dbReference type="PANTHER" id="PTHR24416">
    <property type="entry name" value="TYROSINE-PROTEIN KINASE RECEPTOR"/>
    <property type="match status" value="1"/>
</dbReference>
<keyword evidence="3" id="KW-0808">Transferase</keyword>
<organism evidence="22 23">
    <name type="scientific">Patiria miniata</name>
    <name type="common">Bat star</name>
    <name type="synonym">Asterina miniata</name>
    <dbReference type="NCBI Taxonomy" id="46514"/>
    <lineage>
        <taxon>Eukaryota</taxon>
        <taxon>Metazoa</taxon>
        <taxon>Echinodermata</taxon>
        <taxon>Eleutherozoa</taxon>
        <taxon>Asterozoa</taxon>
        <taxon>Asteroidea</taxon>
        <taxon>Valvatacea</taxon>
        <taxon>Valvatida</taxon>
        <taxon>Asterinidae</taxon>
        <taxon>Patiria</taxon>
    </lineage>
</organism>
<dbReference type="InterPro" id="IPR020635">
    <property type="entry name" value="Tyr_kinase_cat_dom"/>
</dbReference>
<dbReference type="InterPro" id="IPR050122">
    <property type="entry name" value="RTK"/>
</dbReference>
<keyword evidence="23" id="KW-1185">Reference proteome</keyword>
<keyword evidence="12" id="KW-1015">Disulfide bond</keyword>
<keyword evidence="13" id="KW-0325">Glycoprotein</keyword>
<evidence type="ECO:0000259" key="20">
    <source>
        <dbReference type="PROSITE" id="PS50923"/>
    </source>
</evidence>
<evidence type="ECO:0000256" key="1">
    <source>
        <dbReference type="ARBA" id="ARBA00004479"/>
    </source>
</evidence>
<evidence type="ECO:0000256" key="13">
    <source>
        <dbReference type="ARBA" id="ARBA00023180"/>
    </source>
</evidence>
<comment type="subcellular location">
    <subcellularLocation>
        <location evidence="1">Membrane</location>
        <topology evidence="1">Single-pass type I membrane protein</topology>
    </subcellularLocation>
</comment>
<dbReference type="PROSITE" id="PS51212">
    <property type="entry name" value="WSC"/>
    <property type="match status" value="1"/>
</dbReference>
<evidence type="ECO:0000256" key="9">
    <source>
        <dbReference type="ARBA" id="ARBA00022989"/>
    </source>
</evidence>
<dbReference type="InterPro" id="IPR000719">
    <property type="entry name" value="Prot_kinase_dom"/>
</dbReference>
<dbReference type="Gene3D" id="1.10.510.10">
    <property type="entry name" value="Transferase(Phosphotransferase) domain 1"/>
    <property type="match status" value="1"/>
</dbReference>
<dbReference type="SMART" id="SM00032">
    <property type="entry name" value="CCP"/>
    <property type="match status" value="1"/>
</dbReference>
<evidence type="ECO:0000313" key="23">
    <source>
        <dbReference type="Proteomes" id="UP000887568"/>
    </source>
</evidence>
<keyword evidence="7" id="KW-0418">Kinase</keyword>
<keyword evidence="9 17" id="KW-1133">Transmembrane helix</keyword>
<evidence type="ECO:0000256" key="4">
    <source>
        <dbReference type="ARBA" id="ARBA00022692"/>
    </source>
</evidence>
<dbReference type="GO" id="GO:0043235">
    <property type="term" value="C:receptor complex"/>
    <property type="evidence" value="ECO:0007669"/>
    <property type="project" value="TreeGrafter"/>
</dbReference>
<dbReference type="CDD" id="cd00033">
    <property type="entry name" value="CCP"/>
    <property type="match status" value="1"/>
</dbReference>
<dbReference type="Gene3D" id="3.30.200.20">
    <property type="entry name" value="Phosphorylase Kinase, domain 1"/>
    <property type="match status" value="1"/>
</dbReference>
<protein>
    <recommendedName>
        <fullName evidence="2">receptor protein-tyrosine kinase</fullName>
        <ecNumber evidence="2">2.7.10.1</ecNumber>
    </recommendedName>
</protein>
<feature type="transmembrane region" description="Helical" evidence="17">
    <location>
        <begin position="250"/>
        <end position="273"/>
    </location>
</feature>
<evidence type="ECO:0000256" key="10">
    <source>
        <dbReference type="ARBA" id="ARBA00023136"/>
    </source>
</evidence>
<evidence type="ECO:0000256" key="5">
    <source>
        <dbReference type="ARBA" id="ARBA00022729"/>
    </source>
</evidence>
<accession>A0A913ZXP0</accession>
<dbReference type="PANTHER" id="PTHR24416:SF621">
    <property type="entry name" value="TYROSINE KINASE RECEPTOR CAD96CA"/>
    <property type="match status" value="1"/>
</dbReference>
<feature type="signal peptide" evidence="18">
    <location>
        <begin position="1"/>
        <end position="22"/>
    </location>
</feature>
<feature type="domain" description="WSC" evidence="21">
    <location>
        <begin position="27"/>
        <end position="130"/>
    </location>
</feature>
<name>A0A913ZXP0_PATMI</name>
<dbReference type="RefSeq" id="XP_038056080.1">
    <property type="nucleotide sequence ID" value="XM_038200152.1"/>
</dbReference>
<keyword evidence="6 16" id="KW-0547">Nucleotide-binding</keyword>
<dbReference type="PROSITE" id="PS00107">
    <property type="entry name" value="PROTEIN_KINASE_ATP"/>
    <property type="match status" value="1"/>
</dbReference>
<sequence length="675" mass="75178">MDPCMFVFALFTTACKLVFVLSQPRNAPGYLGCYVDCEDVTCVSDTRVLPIGPIHSINQSVEWCFRRCLDVEYISYRYAGLEYAHECFCGSNEDYERDGERADYECQYRCRGNRNQLCGDSNRISIYEILQGVCSNDTGPPTNGDHVITNPRSLSYNLNNFKFFGTRVDFSCDPGYTLHGASSIECIETGYNNVTWSDSVPACEEPQSRTTTAGVDFITSNDISSKPNTSPVITAGVSVGVSSSNEPSDVGVIVGPFVAGLIVVLAALGLLIICMWRRKKRELVNDCDNQLVRNDSSYMQPNHNSQSLRSERQDQVCTIQADGQLEAIPFGALSASTANECNPGHEIQAALAAYGNVGPNLSLSRDLVEIEKEIGRGAFGRVLLGTALGIEDVDKRTKVAIKTIKEGADRQATMELLEELDVMKKIGSHPNIVRLLGYCIETDPIYLIVEYLGEGDLKKVLMGYRITDTGTGYGNISGLSQSLSLTLVKFARDVANGMAFLASKKCIHRDLAARNVLVGEDMVCKVSDFGLARDVMNIRVYQRESQGPLPMRWMALESLIDDVYTIESDVWSFGILMWEIVTLGARPYPHIMTSKDMVRQLRKGYRMSKPSNCKKQLYSIMRSCWHTNPRARPTFRDVVENLEALLSEEMEYITVGNIDESIYEVPRIMEENEKV</sequence>
<dbReference type="PRINTS" id="PR00109">
    <property type="entry name" value="TYRKINASE"/>
</dbReference>
<evidence type="ECO:0000256" key="7">
    <source>
        <dbReference type="ARBA" id="ARBA00022777"/>
    </source>
</evidence>
<evidence type="ECO:0000256" key="17">
    <source>
        <dbReference type="SAM" id="Phobius"/>
    </source>
</evidence>
<dbReference type="GO" id="GO:0004714">
    <property type="term" value="F:transmembrane receptor protein tyrosine kinase activity"/>
    <property type="evidence" value="ECO:0007669"/>
    <property type="project" value="UniProtKB-EC"/>
</dbReference>
<keyword evidence="5 18" id="KW-0732">Signal</keyword>
<dbReference type="Pfam" id="PF01822">
    <property type="entry name" value="WSC"/>
    <property type="match status" value="1"/>
</dbReference>
<evidence type="ECO:0000259" key="19">
    <source>
        <dbReference type="PROSITE" id="PS50011"/>
    </source>
</evidence>
<dbReference type="SUPFAM" id="SSF57535">
    <property type="entry name" value="Complement control module/SCR domain"/>
    <property type="match status" value="1"/>
</dbReference>
<comment type="caution">
    <text evidence="15">Lacks conserved residue(s) required for the propagation of feature annotation.</text>
</comment>
<dbReference type="InterPro" id="IPR001245">
    <property type="entry name" value="Ser-Thr/Tyr_kinase_cat_dom"/>
</dbReference>
<evidence type="ECO:0000256" key="12">
    <source>
        <dbReference type="ARBA" id="ARBA00023157"/>
    </source>
</evidence>
<evidence type="ECO:0000259" key="21">
    <source>
        <dbReference type="PROSITE" id="PS51212"/>
    </source>
</evidence>
<feature type="binding site" evidence="16">
    <location>
        <position position="402"/>
    </location>
    <ligand>
        <name>ATP</name>
        <dbReference type="ChEBI" id="CHEBI:30616"/>
    </ligand>
</feature>
<dbReference type="Proteomes" id="UP000887568">
    <property type="component" value="Unplaced"/>
</dbReference>
<evidence type="ECO:0000256" key="15">
    <source>
        <dbReference type="PROSITE-ProRule" id="PRU00302"/>
    </source>
</evidence>
<feature type="chain" id="PRO_5037433994" description="receptor protein-tyrosine kinase" evidence="18">
    <location>
        <begin position="23"/>
        <end position="675"/>
    </location>
</feature>
<dbReference type="PROSITE" id="PS50923">
    <property type="entry name" value="SUSHI"/>
    <property type="match status" value="1"/>
</dbReference>
<comment type="catalytic activity">
    <reaction evidence="14">
        <text>L-tyrosyl-[protein] + ATP = O-phospho-L-tyrosyl-[protein] + ADP + H(+)</text>
        <dbReference type="Rhea" id="RHEA:10596"/>
        <dbReference type="Rhea" id="RHEA-COMP:10136"/>
        <dbReference type="Rhea" id="RHEA-COMP:20101"/>
        <dbReference type="ChEBI" id="CHEBI:15378"/>
        <dbReference type="ChEBI" id="CHEBI:30616"/>
        <dbReference type="ChEBI" id="CHEBI:46858"/>
        <dbReference type="ChEBI" id="CHEBI:61978"/>
        <dbReference type="ChEBI" id="CHEBI:456216"/>
        <dbReference type="EC" id="2.7.10.1"/>
    </reaction>
</comment>
<dbReference type="EnsemblMetazoa" id="XM_038200152.1">
    <property type="protein sequence ID" value="XP_038056080.1"/>
    <property type="gene ID" value="LOC119728077"/>
</dbReference>
<dbReference type="CDD" id="cd00192">
    <property type="entry name" value="PTKc"/>
    <property type="match status" value="1"/>
</dbReference>
<evidence type="ECO:0000256" key="16">
    <source>
        <dbReference type="PROSITE-ProRule" id="PRU10141"/>
    </source>
</evidence>
<dbReference type="InterPro" id="IPR002889">
    <property type="entry name" value="WSC_carb-bd"/>
</dbReference>
<evidence type="ECO:0000256" key="8">
    <source>
        <dbReference type="ARBA" id="ARBA00022840"/>
    </source>
</evidence>
<evidence type="ECO:0000256" key="3">
    <source>
        <dbReference type="ARBA" id="ARBA00022679"/>
    </source>
</evidence>
<keyword evidence="10 17" id="KW-0472">Membrane</keyword>
<dbReference type="AlphaFoldDB" id="A0A913ZXP0"/>
<feature type="domain" description="Sushi" evidence="20">
    <location>
        <begin position="132"/>
        <end position="205"/>
    </location>
</feature>
<dbReference type="PROSITE" id="PS00109">
    <property type="entry name" value="PROTEIN_KINASE_TYR"/>
    <property type="match status" value="1"/>
</dbReference>
<proteinExistence type="predicted"/>
<dbReference type="InterPro" id="IPR017441">
    <property type="entry name" value="Protein_kinase_ATP_BS"/>
</dbReference>
<keyword evidence="4 17" id="KW-0812">Transmembrane</keyword>
<evidence type="ECO:0000256" key="14">
    <source>
        <dbReference type="ARBA" id="ARBA00051243"/>
    </source>
</evidence>
<dbReference type="GO" id="GO:0007169">
    <property type="term" value="P:cell surface receptor protein tyrosine kinase signaling pathway"/>
    <property type="evidence" value="ECO:0007669"/>
    <property type="project" value="TreeGrafter"/>
</dbReference>
<evidence type="ECO:0000256" key="2">
    <source>
        <dbReference type="ARBA" id="ARBA00011902"/>
    </source>
</evidence>
<dbReference type="SMART" id="SM00219">
    <property type="entry name" value="TyrKc"/>
    <property type="match status" value="1"/>
</dbReference>
<keyword evidence="8 16" id="KW-0067">ATP-binding</keyword>
<evidence type="ECO:0000313" key="22">
    <source>
        <dbReference type="EnsemblMetazoa" id="XP_038056080.1"/>
    </source>
</evidence>
<dbReference type="Gene3D" id="2.10.70.10">
    <property type="entry name" value="Complement Module, domain 1"/>
    <property type="match status" value="1"/>
</dbReference>
<dbReference type="GeneID" id="119728077"/>
<evidence type="ECO:0000256" key="18">
    <source>
        <dbReference type="SAM" id="SignalP"/>
    </source>
</evidence>
<dbReference type="InterPro" id="IPR008266">
    <property type="entry name" value="Tyr_kinase_AS"/>
</dbReference>
<evidence type="ECO:0000256" key="6">
    <source>
        <dbReference type="ARBA" id="ARBA00022741"/>
    </source>
</evidence>